<comment type="caution">
    <text evidence="4">The sequence shown here is derived from an EMBL/GenBank/DDBJ whole genome shotgun (WGS) entry which is preliminary data.</text>
</comment>
<dbReference type="EMBL" id="SNXS01000003">
    <property type="protein sequence ID" value="TDP71286.1"/>
    <property type="molecule type" value="Genomic_DNA"/>
</dbReference>
<dbReference type="NCBIfam" id="TIGR02098">
    <property type="entry name" value="MJ0042_CXXC"/>
    <property type="match status" value="1"/>
</dbReference>
<evidence type="ECO:0000256" key="2">
    <source>
        <dbReference type="SAM" id="Phobius"/>
    </source>
</evidence>
<dbReference type="Pfam" id="PF13719">
    <property type="entry name" value="Zn_ribbon_5"/>
    <property type="match status" value="1"/>
</dbReference>
<feature type="compositionally biased region" description="Pro residues" evidence="1">
    <location>
        <begin position="132"/>
        <end position="142"/>
    </location>
</feature>
<dbReference type="RefSeq" id="WP_243748287.1">
    <property type="nucleotide sequence ID" value="NZ_SNXS01000003.1"/>
</dbReference>
<evidence type="ECO:0000313" key="4">
    <source>
        <dbReference type="EMBL" id="TDP71286.1"/>
    </source>
</evidence>
<evidence type="ECO:0000259" key="3">
    <source>
        <dbReference type="Pfam" id="PF13719"/>
    </source>
</evidence>
<dbReference type="InParanoid" id="A0A4R6QMD2"/>
<dbReference type="Proteomes" id="UP000295361">
    <property type="component" value="Unassembled WGS sequence"/>
</dbReference>
<organism evidence="4 5">
    <name type="scientific">Roseateles toxinivorans</name>
    <dbReference type="NCBI Taxonomy" id="270368"/>
    <lineage>
        <taxon>Bacteria</taxon>
        <taxon>Pseudomonadati</taxon>
        <taxon>Pseudomonadota</taxon>
        <taxon>Betaproteobacteria</taxon>
        <taxon>Burkholderiales</taxon>
        <taxon>Sphaerotilaceae</taxon>
        <taxon>Roseateles</taxon>
    </lineage>
</organism>
<feature type="domain" description="Zinc finger/thioredoxin putative" evidence="3">
    <location>
        <begin position="3"/>
        <end position="39"/>
    </location>
</feature>
<reference evidence="4 5" key="1">
    <citation type="submission" date="2019-03" db="EMBL/GenBank/DDBJ databases">
        <title>Genomic Encyclopedia of Type Strains, Phase IV (KMG-IV): sequencing the most valuable type-strain genomes for metagenomic binning, comparative biology and taxonomic classification.</title>
        <authorList>
            <person name="Goeker M."/>
        </authorList>
    </citation>
    <scope>NUCLEOTIDE SEQUENCE [LARGE SCALE GENOMIC DNA]</scope>
    <source>
        <strain evidence="4 5">DSM 16998</strain>
    </source>
</reference>
<feature type="region of interest" description="Disordered" evidence="1">
    <location>
        <begin position="105"/>
        <end position="172"/>
    </location>
</feature>
<feature type="transmembrane region" description="Helical" evidence="2">
    <location>
        <begin position="193"/>
        <end position="212"/>
    </location>
</feature>
<proteinExistence type="predicted"/>
<accession>A0A4R6QMD2</accession>
<feature type="region of interest" description="Disordered" evidence="1">
    <location>
        <begin position="48"/>
        <end position="93"/>
    </location>
</feature>
<dbReference type="Pfam" id="PF11906">
    <property type="entry name" value="DUF3426"/>
    <property type="match status" value="1"/>
</dbReference>
<protein>
    <submittedName>
        <fullName evidence="4">Putative Zn finger-like uncharacterized protein</fullName>
    </submittedName>
</protein>
<evidence type="ECO:0000313" key="5">
    <source>
        <dbReference type="Proteomes" id="UP000295361"/>
    </source>
</evidence>
<dbReference type="AlphaFoldDB" id="A0A4R6QMD2"/>
<keyword evidence="2" id="KW-0812">Transmembrane</keyword>
<sequence length="350" mass="37653">MSLATRCTACGTVFRVVQDQLKVSEGWVRCGRCAEVFDAREQLFDLEREAPPPWPRPPEPEPEPEPLDIALDDTGYGQQYPAPEPEDDEALAAQSLPPEEATWEMREGDDGSMAPSVPGDETPPRRFASSQPWPPSELPPEPATADFAPISDERMGAPDITGLAADPDDSPHVPTFVRDAAKVRAPMNTKQRLLWGGAGLLLTLLLALQALFHFRDALAAQQPALAGPLQQLCQVLSCEIRPLQRIESLSVEGSSLTRAPNEAGTYRLAVTLRNRADAALAMPSFELSLSDSAGALLVRKVLSPADFAASAPAAGNPAGTIAPRSELSLQTQLRAGDTRLVGYTVEVFYP</sequence>
<keyword evidence="2" id="KW-1133">Transmembrane helix</keyword>
<dbReference type="InterPro" id="IPR021834">
    <property type="entry name" value="DUF3426"/>
</dbReference>
<gene>
    <name evidence="4" type="ORF">DES47_103267</name>
</gene>
<keyword evidence="5" id="KW-1185">Reference proteome</keyword>
<evidence type="ECO:0000256" key="1">
    <source>
        <dbReference type="SAM" id="MobiDB-lite"/>
    </source>
</evidence>
<dbReference type="InterPro" id="IPR011723">
    <property type="entry name" value="Znf/thioredoxin_put"/>
</dbReference>
<keyword evidence="2" id="KW-0472">Membrane</keyword>
<name>A0A4R6QMD2_9BURK</name>